<dbReference type="PROSITE" id="PS50056">
    <property type="entry name" value="TYR_PHOSPHATASE_2"/>
    <property type="match status" value="1"/>
</dbReference>
<keyword evidence="6" id="KW-1185">Reference proteome</keyword>
<reference evidence="5 6" key="1">
    <citation type="submission" date="2016-10" db="EMBL/GenBank/DDBJ databases">
        <title>Reductive evolution of mitochondrial metabolism and differential evolution of invasion-related proteins in Cryptosporidium.</title>
        <authorList>
            <person name="Liu S."/>
            <person name="Roellig D.M."/>
            <person name="Guo Y."/>
            <person name="Li N."/>
            <person name="Frace M.A."/>
            <person name="Tang K."/>
            <person name="Zhang L."/>
            <person name="Feng Y."/>
            <person name="Xiao L."/>
        </authorList>
    </citation>
    <scope>NUCLEOTIDE SEQUENCE [LARGE SCALE GENOMIC DNA]</scope>
    <source>
        <strain evidence="5">30847</strain>
    </source>
</reference>
<evidence type="ECO:0000256" key="2">
    <source>
        <dbReference type="SAM" id="Phobius"/>
    </source>
</evidence>
<dbReference type="RefSeq" id="XP_067068319.1">
    <property type="nucleotide sequence ID" value="XM_067210412.1"/>
</dbReference>
<dbReference type="GO" id="GO:0016314">
    <property type="term" value="F:phosphatidylinositol-3,4,5-trisphosphate 3-phosphatase activity"/>
    <property type="evidence" value="ECO:0007669"/>
    <property type="project" value="TreeGrafter"/>
</dbReference>
<dbReference type="Pfam" id="PF22785">
    <property type="entry name" value="Tc-R-P"/>
    <property type="match status" value="1"/>
</dbReference>
<comment type="caution">
    <text evidence="5">The sequence shown here is derived from an EMBL/GenBank/DDBJ whole genome shotgun (WGS) entry which is preliminary data.</text>
</comment>
<feature type="domain" description="Phosphatase tensin-type" evidence="4">
    <location>
        <begin position="160"/>
        <end position="336"/>
    </location>
</feature>
<gene>
    <name evidence="5" type="ORF">cand_001640</name>
</gene>
<dbReference type="PROSITE" id="PS51181">
    <property type="entry name" value="PPASE_TENSIN"/>
    <property type="match status" value="1"/>
</dbReference>
<dbReference type="InterPro" id="IPR000387">
    <property type="entry name" value="Tyr_Pase_dom"/>
</dbReference>
<evidence type="ECO:0000313" key="6">
    <source>
        <dbReference type="Proteomes" id="UP000186804"/>
    </source>
</evidence>
<sequence>MANLDTILRNSEFELQQLDIVQNKIENTPSSIVKVAGQIASRVIGSAASHFILIILCIIQVLWSIFLDIYSFIYKGISFSIAIYCIYDALTIFCNHKKLEITKWRSVSDILDGIISITIGSIGFYDPLLFPIGCVKLLNYVFNFSRILRLLRLQVGLNKRFYEDGEFCLDLVFITDRIIAMGLPAVDIEATYRNPLDEVSLFFSVKYPFHHLVVNLCNERANYSSTYFHSILTCPFPDHQVPTLSSMFILCYILFEYLKFDKENVVAVHCKGGKGRTGLVVTAWLLYSKFSSNVKEALSYYATRRTDSLLPGAPKTIRNPSQLRFLDYFNILLSYKDVKFKQKDSNNLIRESNFSFKKDIIDGFVSGYTWSIKKFRISRINKQNERYEWSFSDLKLCDEIGLPYCLFDDLLIKPIHLEILKNGISNVYEWKIYLHSDCNIKNYLIKNVSSTKPWSISKSKYLQLLSQNKDFVVYQYYDENINQFSIIDKDPLDMLNKLVKSLDFQPFQGDLLKSSKDRNIEDFEGWIHNEFVIKIYPLSEESSVYEDPAETGTLNSEDICLDKDTLRKSSNCLRLNEFVRSSSDSFGSCITSDLSINQENTNEEDYLLKEINFDSVDSNKKNKILDSLQYPLSNIKKWSLSLFSSSIPFAHIWFHPSLVHISTDSRYWYFIVEWDNEDNCWIVKECFLTVLLKAPLNIDLRQPGFEDISVNITFQYK</sequence>
<dbReference type="InterPro" id="IPR016130">
    <property type="entry name" value="Tyr_Pase_AS"/>
</dbReference>
<feature type="domain" description="Tyrosine specific protein phosphatases" evidence="3">
    <location>
        <begin position="266"/>
        <end position="305"/>
    </location>
</feature>
<keyword evidence="2" id="KW-0812">Transmembrane</keyword>
<protein>
    <submittedName>
        <fullName evidence="5">Dual specificity catalytic domain-containing protein</fullName>
    </submittedName>
</protein>
<dbReference type="InterPro" id="IPR051281">
    <property type="entry name" value="Dual-spec_lipid-protein_phosph"/>
</dbReference>
<evidence type="ECO:0000259" key="3">
    <source>
        <dbReference type="PROSITE" id="PS50056"/>
    </source>
</evidence>
<dbReference type="PANTHER" id="PTHR12305:SF60">
    <property type="entry name" value="PHOSPHATIDYLINOSITOL 3,4,5-TRISPHOSPHATE 3-PHOSPHATASE TPTE2-RELATED"/>
    <property type="match status" value="1"/>
</dbReference>
<feature type="transmembrane region" description="Helical" evidence="2">
    <location>
        <begin position="43"/>
        <end position="66"/>
    </location>
</feature>
<dbReference type="PROSITE" id="PS00383">
    <property type="entry name" value="TYR_PHOSPHATASE_1"/>
    <property type="match status" value="1"/>
</dbReference>
<dbReference type="InterPro" id="IPR029021">
    <property type="entry name" value="Prot-tyrosine_phosphatase-like"/>
</dbReference>
<keyword evidence="1" id="KW-0378">Hydrolase</keyword>
<dbReference type="GeneID" id="92364349"/>
<organism evidence="5 6">
    <name type="scientific">Cryptosporidium andersoni</name>
    <dbReference type="NCBI Taxonomy" id="117008"/>
    <lineage>
        <taxon>Eukaryota</taxon>
        <taxon>Sar</taxon>
        <taxon>Alveolata</taxon>
        <taxon>Apicomplexa</taxon>
        <taxon>Conoidasida</taxon>
        <taxon>Coccidia</taxon>
        <taxon>Eucoccidiorida</taxon>
        <taxon>Eimeriorina</taxon>
        <taxon>Cryptosporidiidae</taxon>
        <taxon>Cryptosporidium</taxon>
    </lineage>
</organism>
<keyword evidence="2" id="KW-1133">Transmembrane helix</keyword>
<dbReference type="SUPFAM" id="SSF52799">
    <property type="entry name" value="(Phosphotyrosine protein) phosphatases II"/>
    <property type="match status" value="1"/>
</dbReference>
<name>A0A1J4MQE1_9CRYT</name>
<dbReference type="InterPro" id="IPR029023">
    <property type="entry name" value="Tensin_phosphatase"/>
</dbReference>
<dbReference type="Proteomes" id="UP000186804">
    <property type="component" value="Unassembled WGS sequence"/>
</dbReference>
<dbReference type="PANTHER" id="PTHR12305">
    <property type="entry name" value="PHOSPHATASE WITH HOMOLOGY TO TENSIN"/>
    <property type="match status" value="1"/>
</dbReference>
<dbReference type="VEuPathDB" id="CryptoDB:cand_001640"/>
<proteinExistence type="predicted"/>
<dbReference type="GO" id="GO:0005829">
    <property type="term" value="C:cytosol"/>
    <property type="evidence" value="ECO:0007669"/>
    <property type="project" value="TreeGrafter"/>
</dbReference>
<accession>A0A1J4MQE1</accession>
<dbReference type="AlphaFoldDB" id="A0A1J4MQE1"/>
<evidence type="ECO:0000256" key="1">
    <source>
        <dbReference type="ARBA" id="ARBA00022801"/>
    </source>
</evidence>
<evidence type="ECO:0000259" key="4">
    <source>
        <dbReference type="PROSITE" id="PS51181"/>
    </source>
</evidence>
<dbReference type="EMBL" id="LRBS01000061">
    <property type="protein sequence ID" value="OII76473.1"/>
    <property type="molecule type" value="Genomic_DNA"/>
</dbReference>
<feature type="transmembrane region" description="Helical" evidence="2">
    <location>
        <begin position="72"/>
        <end position="94"/>
    </location>
</feature>
<evidence type="ECO:0000313" key="5">
    <source>
        <dbReference type="EMBL" id="OII76473.1"/>
    </source>
</evidence>
<dbReference type="Gene3D" id="3.90.190.10">
    <property type="entry name" value="Protein tyrosine phosphatase superfamily"/>
    <property type="match status" value="1"/>
</dbReference>
<keyword evidence="2" id="KW-0472">Membrane</keyword>
<feature type="transmembrane region" description="Helical" evidence="2">
    <location>
        <begin position="106"/>
        <end position="125"/>
    </location>
</feature>
<dbReference type="OrthoDB" id="16692at2759"/>